<dbReference type="Gene3D" id="1.10.10.10">
    <property type="entry name" value="Winged helix-like DNA-binding domain superfamily/Winged helix DNA-binding domain"/>
    <property type="match status" value="1"/>
</dbReference>
<dbReference type="KEGG" id="cact:HZ995_12350"/>
<dbReference type="PANTHER" id="PTHR30579:SF7">
    <property type="entry name" value="HTH-TYPE TRANSCRIPTIONAL REGULATOR LRHA-RELATED"/>
    <property type="match status" value="1"/>
</dbReference>
<dbReference type="GO" id="GO:0003700">
    <property type="term" value="F:DNA-binding transcription factor activity"/>
    <property type="evidence" value="ECO:0007669"/>
    <property type="project" value="InterPro"/>
</dbReference>
<feature type="domain" description="HTH lysR-type" evidence="5">
    <location>
        <begin position="4"/>
        <end position="61"/>
    </location>
</feature>
<protein>
    <submittedName>
        <fullName evidence="6">LysR family transcriptional regulator</fullName>
    </submittedName>
</protein>
<evidence type="ECO:0000256" key="1">
    <source>
        <dbReference type="ARBA" id="ARBA00009437"/>
    </source>
</evidence>
<dbReference type="PANTHER" id="PTHR30579">
    <property type="entry name" value="TRANSCRIPTIONAL REGULATOR"/>
    <property type="match status" value="1"/>
</dbReference>
<dbReference type="InterPro" id="IPR005119">
    <property type="entry name" value="LysR_subst-bd"/>
</dbReference>
<sequence>MRNLDITTLRSFVAVADLGGVTKAAGFLNLTQSAVSMQLKRLEEMMGIDFLDRSGRGIALTPAGEQLLGYARRMIALNDEIVRRLADEEYEGEISIGVPHDIIYPAIPAVLKQLRSAYPRIQVNMVSSNTSELIPQFQKGEFDLILTTEPTRGGEQLCSLPLTWMGAKGGATWRRRPLRIAGGRICSFRPRMLAALEEAGIEWENAVDTASDRTVEVTVAADMAVCVMIEGTEPPHLEIIDHGGALPEVGTQFINMYGAEPSKGEVINHFADLLRQGFGAFQHRNDPNIAQRRIG</sequence>
<dbReference type="SUPFAM" id="SSF53850">
    <property type="entry name" value="Periplasmic binding protein-like II"/>
    <property type="match status" value="1"/>
</dbReference>
<dbReference type="SUPFAM" id="SSF46785">
    <property type="entry name" value="Winged helix' DNA-binding domain"/>
    <property type="match status" value="1"/>
</dbReference>
<dbReference type="Gene3D" id="3.40.190.10">
    <property type="entry name" value="Periplasmic binding protein-like II"/>
    <property type="match status" value="2"/>
</dbReference>
<evidence type="ECO:0000256" key="2">
    <source>
        <dbReference type="ARBA" id="ARBA00023015"/>
    </source>
</evidence>
<keyword evidence="4" id="KW-0804">Transcription</keyword>
<evidence type="ECO:0000259" key="5">
    <source>
        <dbReference type="PROSITE" id="PS50931"/>
    </source>
</evidence>
<evidence type="ECO:0000256" key="3">
    <source>
        <dbReference type="ARBA" id="ARBA00023125"/>
    </source>
</evidence>
<comment type="similarity">
    <text evidence="1">Belongs to the LysR transcriptional regulatory family.</text>
</comment>
<dbReference type="PRINTS" id="PR00039">
    <property type="entry name" value="HTHLYSR"/>
</dbReference>
<dbReference type="RefSeq" id="WP_209355952.1">
    <property type="nucleotide sequence ID" value="NZ_CP060010.1"/>
</dbReference>
<keyword evidence="3" id="KW-0238">DNA-binding</keyword>
<dbReference type="InterPro" id="IPR050176">
    <property type="entry name" value="LTTR"/>
</dbReference>
<accession>A0A975END5</accession>
<dbReference type="GO" id="GO:0003677">
    <property type="term" value="F:DNA binding"/>
    <property type="evidence" value="ECO:0007669"/>
    <property type="project" value="UniProtKB-KW"/>
</dbReference>
<dbReference type="PROSITE" id="PS50931">
    <property type="entry name" value="HTH_LYSR"/>
    <property type="match status" value="1"/>
</dbReference>
<dbReference type="FunFam" id="1.10.10.10:FF:000001">
    <property type="entry name" value="LysR family transcriptional regulator"/>
    <property type="match status" value="1"/>
</dbReference>
<keyword evidence="2" id="KW-0805">Transcription regulation</keyword>
<dbReference type="InterPro" id="IPR036388">
    <property type="entry name" value="WH-like_DNA-bd_sf"/>
</dbReference>
<dbReference type="AlphaFoldDB" id="A0A975END5"/>
<evidence type="ECO:0000256" key="4">
    <source>
        <dbReference type="ARBA" id="ARBA00023163"/>
    </source>
</evidence>
<gene>
    <name evidence="6" type="ORF">HZ995_12350</name>
</gene>
<organism evidence="6 7">
    <name type="scientific">Cognatishimia activa</name>
    <dbReference type="NCBI Taxonomy" id="1715691"/>
    <lineage>
        <taxon>Bacteria</taxon>
        <taxon>Pseudomonadati</taxon>
        <taxon>Pseudomonadota</taxon>
        <taxon>Alphaproteobacteria</taxon>
        <taxon>Rhodobacterales</taxon>
        <taxon>Paracoccaceae</taxon>
        <taxon>Cognatishimia</taxon>
    </lineage>
</organism>
<dbReference type="Pfam" id="PF00126">
    <property type="entry name" value="HTH_1"/>
    <property type="match status" value="1"/>
</dbReference>
<evidence type="ECO:0000313" key="6">
    <source>
        <dbReference type="EMBL" id="QTN35266.1"/>
    </source>
</evidence>
<dbReference type="InterPro" id="IPR036390">
    <property type="entry name" value="WH_DNA-bd_sf"/>
</dbReference>
<dbReference type="EMBL" id="CP060010">
    <property type="protein sequence ID" value="QTN35266.1"/>
    <property type="molecule type" value="Genomic_DNA"/>
</dbReference>
<dbReference type="Pfam" id="PF03466">
    <property type="entry name" value="LysR_substrate"/>
    <property type="match status" value="1"/>
</dbReference>
<dbReference type="InterPro" id="IPR000847">
    <property type="entry name" value="LysR_HTH_N"/>
</dbReference>
<proteinExistence type="inferred from homology"/>
<name>A0A975END5_9RHOB</name>
<dbReference type="Proteomes" id="UP000665026">
    <property type="component" value="Chromosome"/>
</dbReference>
<evidence type="ECO:0000313" key="7">
    <source>
        <dbReference type="Proteomes" id="UP000665026"/>
    </source>
</evidence>
<reference evidence="6" key="1">
    <citation type="submission" date="2020-07" db="EMBL/GenBank/DDBJ databases">
        <title>Genome sequences of bacteria associated with the marine, planktonic diatom Thalassiosira profunda strain ECT2AJA-044.</title>
        <authorList>
            <person name="Gargas C.B."/>
            <person name="Roberts W.R."/>
            <person name="Alverson A.J."/>
        </authorList>
    </citation>
    <scope>NUCLEOTIDE SEQUENCE</scope>
    <source>
        <strain evidence="6">ECT2AJA-044</strain>
    </source>
</reference>